<protein>
    <recommendedName>
        <fullName evidence="4">Yip1 domain-containing protein</fullName>
    </recommendedName>
</protein>
<keyword evidence="1" id="KW-0812">Transmembrane</keyword>
<dbReference type="RefSeq" id="WP_233720851.1">
    <property type="nucleotide sequence ID" value="NZ_JAJUWU010000019.1"/>
</dbReference>
<dbReference type="EMBL" id="JAJUWU010000019">
    <property type="protein sequence ID" value="MCE7029860.1"/>
    <property type="molecule type" value="Genomic_DNA"/>
</dbReference>
<gene>
    <name evidence="2" type="ORF">LZD57_17865</name>
</gene>
<feature type="transmembrane region" description="Helical" evidence="1">
    <location>
        <begin position="140"/>
        <end position="159"/>
    </location>
</feature>
<keyword evidence="1" id="KW-1133">Transmembrane helix</keyword>
<evidence type="ECO:0000313" key="3">
    <source>
        <dbReference type="Proteomes" id="UP001139035"/>
    </source>
</evidence>
<dbReference type="Proteomes" id="UP001139035">
    <property type="component" value="Unassembled WGS sequence"/>
</dbReference>
<evidence type="ECO:0000256" key="1">
    <source>
        <dbReference type="SAM" id="Phobius"/>
    </source>
</evidence>
<feature type="transmembrane region" description="Helical" evidence="1">
    <location>
        <begin position="108"/>
        <end position="134"/>
    </location>
</feature>
<accession>A0A9X1T6Y5</accession>
<name>A0A9X1T6Y5_9HYPH</name>
<dbReference type="AlphaFoldDB" id="A0A9X1T6Y5"/>
<proteinExistence type="predicted"/>
<feature type="transmembrane region" description="Helical" evidence="1">
    <location>
        <begin position="76"/>
        <end position="96"/>
    </location>
</feature>
<evidence type="ECO:0008006" key="4">
    <source>
        <dbReference type="Google" id="ProtNLM"/>
    </source>
</evidence>
<feature type="transmembrane region" description="Helical" evidence="1">
    <location>
        <begin position="166"/>
        <end position="187"/>
    </location>
</feature>
<organism evidence="2 3">
    <name type="scientific">Jiella avicenniae</name>
    <dbReference type="NCBI Taxonomy" id="2907202"/>
    <lineage>
        <taxon>Bacteria</taxon>
        <taxon>Pseudomonadati</taxon>
        <taxon>Pseudomonadota</taxon>
        <taxon>Alphaproteobacteria</taxon>
        <taxon>Hyphomicrobiales</taxon>
        <taxon>Aurantimonadaceae</taxon>
        <taxon>Jiella</taxon>
    </lineage>
</organism>
<reference evidence="2" key="1">
    <citation type="submission" date="2022-01" db="EMBL/GenBank/DDBJ databases">
        <title>Jiella avicenniae sp. nov., a novel endophytic bacterium isolated from bark of Avicennia marina.</title>
        <authorList>
            <person name="Tuo L."/>
        </authorList>
    </citation>
    <scope>NUCLEOTIDE SEQUENCE</scope>
    <source>
        <strain evidence="2">CBK1P-4</strain>
    </source>
</reference>
<feature type="transmembrane region" description="Helical" evidence="1">
    <location>
        <begin position="35"/>
        <end position="56"/>
    </location>
</feature>
<comment type="caution">
    <text evidence="2">The sequence shown here is derived from an EMBL/GenBank/DDBJ whole genome shotgun (WGS) entry which is preliminary data.</text>
</comment>
<keyword evidence="3" id="KW-1185">Reference proteome</keyword>
<sequence>MPSLDDVVRFFNGAFLLMAGKAEGLKRLDLSADGFWQSFAAVIVALPPLALSWLAYELGGHRVLADERSGIVVYGAHAFADVLAWLLPVLILMLAAKRIGYSKKIVPLVVATNWGGALLAWAVTPYWLIVILFGASEVTAFAGLLVTIATVTLTMRLIYFALAKDFAAAVAITVMMIIASLLSYGAVMDVTGVPLV</sequence>
<keyword evidence="1" id="KW-0472">Membrane</keyword>
<evidence type="ECO:0000313" key="2">
    <source>
        <dbReference type="EMBL" id="MCE7029860.1"/>
    </source>
</evidence>